<reference evidence="4 5" key="1">
    <citation type="journal article" date="2018" name="Sci. Rep.">
        <title>Genomic signatures of local adaptation to the degree of environmental predictability in rotifers.</title>
        <authorList>
            <person name="Franch-Gras L."/>
            <person name="Hahn C."/>
            <person name="Garcia-Roger E.M."/>
            <person name="Carmona M.J."/>
            <person name="Serra M."/>
            <person name="Gomez A."/>
        </authorList>
    </citation>
    <scope>NUCLEOTIDE SEQUENCE [LARGE SCALE GENOMIC DNA]</scope>
    <source>
        <strain evidence="4">HYR1</strain>
    </source>
</reference>
<feature type="compositionally biased region" description="Basic and acidic residues" evidence="2">
    <location>
        <begin position="173"/>
        <end position="191"/>
    </location>
</feature>
<dbReference type="Proteomes" id="UP000276133">
    <property type="component" value="Unassembled WGS sequence"/>
</dbReference>
<evidence type="ECO:0000256" key="1">
    <source>
        <dbReference type="ARBA" id="ARBA00023054"/>
    </source>
</evidence>
<keyword evidence="1" id="KW-0175">Coiled coil</keyword>
<organism evidence="4 5">
    <name type="scientific">Brachionus plicatilis</name>
    <name type="common">Marine rotifer</name>
    <name type="synonym">Brachionus muelleri</name>
    <dbReference type="NCBI Taxonomy" id="10195"/>
    <lineage>
        <taxon>Eukaryota</taxon>
        <taxon>Metazoa</taxon>
        <taxon>Spiralia</taxon>
        <taxon>Gnathifera</taxon>
        <taxon>Rotifera</taxon>
        <taxon>Eurotatoria</taxon>
        <taxon>Monogononta</taxon>
        <taxon>Pseudotrocha</taxon>
        <taxon>Ploima</taxon>
        <taxon>Brachionidae</taxon>
        <taxon>Brachionus</taxon>
    </lineage>
</organism>
<dbReference type="PANTHER" id="PTHR14882">
    <property type="entry name" value="COILED-COIL DOMAIN-CONTAINING 74A"/>
    <property type="match status" value="1"/>
</dbReference>
<dbReference type="InterPro" id="IPR040370">
    <property type="entry name" value="CCDC74A/CCDC74B/CCDC92"/>
</dbReference>
<accession>A0A3M7PFA1</accession>
<feature type="compositionally biased region" description="Basic and acidic residues" evidence="2">
    <location>
        <begin position="146"/>
        <end position="160"/>
    </location>
</feature>
<evidence type="ECO:0000313" key="5">
    <source>
        <dbReference type="Proteomes" id="UP000276133"/>
    </source>
</evidence>
<dbReference type="Pfam" id="PF14916">
    <property type="entry name" value="CCDC92"/>
    <property type="match status" value="1"/>
</dbReference>
<comment type="caution">
    <text evidence="4">The sequence shown here is derived from an EMBL/GenBank/DDBJ whole genome shotgun (WGS) entry which is preliminary data.</text>
</comment>
<dbReference type="EMBL" id="REGN01011450">
    <property type="protein sequence ID" value="RMZ97377.1"/>
    <property type="molecule type" value="Genomic_DNA"/>
</dbReference>
<dbReference type="AlphaFoldDB" id="A0A3M7PFA1"/>
<protein>
    <submittedName>
        <fullName evidence="4">Coiled-coil domain-containing 92</fullName>
    </submittedName>
</protein>
<gene>
    <name evidence="4" type="ORF">BpHYR1_017527</name>
</gene>
<sequence length="306" mass="35447">MSSFWETKYLNAEKSIQFMQEAHAEVLRGLHGEIETLQKQCADYALRLSLQAATSVEKEEYDKKFKKFNVEYKKRDDLINEQKKLIEDRNRSIKTLEERVRTLEKKHESDMASRENALKQYKLQLDSQSLQIANLTYQLHNLRNNKQNETRSELESDSKIFKKLNSPKLPKKFSKESESSRKNSKAEKVDESEFVGISETRSSSVRSNSPRSRSITPPVQKILPPVIKRVSEVIPPPDPKPFLLSAASTLHTRSRKDYLQRKALISLPPIRPYELNHLAVESPLKIGHKNNNFVQNFNHDQNNTSS</sequence>
<dbReference type="OrthoDB" id="2155209at2759"/>
<keyword evidence="5" id="KW-1185">Reference proteome</keyword>
<evidence type="ECO:0000313" key="4">
    <source>
        <dbReference type="EMBL" id="RMZ97377.1"/>
    </source>
</evidence>
<dbReference type="PANTHER" id="PTHR14882:SF1">
    <property type="entry name" value="CCDC92 DOMAIN-CONTAINING PROTEIN"/>
    <property type="match status" value="1"/>
</dbReference>
<proteinExistence type="predicted"/>
<dbReference type="InterPro" id="IPR039496">
    <property type="entry name" value="CCDC92/74_N"/>
</dbReference>
<dbReference type="STRING" id="10195.A0A3M7PFA1"/>
<feature type="compositionally biased region" description="Low complexity" evidence="2">
    <location>
        <begin position="198"/>
        <end position="214"/>
    </location>
</feature>
<evidence type="ECO:0000256" key="2">
    <source>
        <dbReference type="SAM" id="MobiDB-lite"/>
    </source>
</evidence>
<feature type="domain" description="CCDC92/74 N-terminal" evidence="3">
    <location>
        <begin position="8"/>
        <end position="55"/>
    </location>
</feature>
<evidence type="ECO:0000259" key="3">
    <source>
        <dbReference type="Pfam" id="PF14916"/>
    </source>
</evidence>
<name>A0A3M7PFA1_BRAPC</name>
<feature type="region of interest" description="Disordered" evidence="2">
    <location>
        <begin position="143"/>
        <end position="218"/>
    </location>
</feature>